<dbReference type="InterPro" id="IPR045324">
    <property type="entry name" value="Small_multidrug_res"/>
</dbReference>
<keyword evidence="5 9" id="KW-1133">Transmembrane helix</keyword>
<evidence type="ECO:0000256" key="2">
    <source>
        <dbReference type="ARBA" id="ARBA00022448"/>
    </source>
</evidence>
<evidence type="ECO:0000256" key="9">
    <source>
        <dbReference type="SAM" id="Phobius"/>
    </source>
</evidence>
<evidence type="ECO:0000256" key="7">
    <source>
        <dbReference type="ARBA" id="ARBA00038032"/>
    </source>
</evidence>
<dbReference type="PANTHER" id="PTHR30561:SF1">
    <property type="entry name" value="MULTIDRUG TRANSPORTER EMRE"/>
    <property type="match status" value="1"/>
</dbReference>
<evidence type="ECO:0000256" key="8">
    <source>
        <dbReference type="RuleBase" id="RU003942"/>
    </source>
</evidence>
<dbReference type="Pfam" id="PF00893">
    <property type="entry name" value="Multi_Drug_Res"/>
    <property type="match status" value="1"/>
</dbReference>
<protein>
    <submittedName>
        <fullName evidence="10">DMT family transporter</fullName>
    </submittedName>
</protein>
<comment type="similarity">
    <text evidence="7 8">Belongs to the drug/metabolite transporter (DMT) superfamily. Small multidrug resistance (SMR) (TC 2.A.7.1) family.</text>
</comment>
<dbReference type="RefSeq" id="WP_378797715.1">
    <property type="nucleotide sequence ID" value="NZ_JBHUER010000003.1"/>
</dbReference>
<accession>A0ABW4K4I5</accession>
<dbReference type="SUPFAM" id="SSF103481">
    <property type="entry name" value="Multidrug resistance efflux transporter EmrE"/>
    <property type="match status" value="1"/>
</dbReference>
<keyword evidence="3" id="KW-1003">Cell membrane</keyword>
<evidence type="ECO:0000256" key="3">
    <source>
        <dbReference type="ARBA" id="ARBA00022475"/>
    </source>
</evidence>
<evidence type="ECO:0000313" key="11">
    <source>
        <dbReference type="Proteomes" id="UP001597308"/>
    </source>
</evidence>
<dbReference type="EMBL" id="JBHUER010000003">
    <property type="protein sequence ID" value="MFD1702421.1"/>
    <property type="molecule type" value="Genomic_DNA"/>
</dbReference>
<sequence>MNWLYLTAAILCEVFATSAMKTTEGFTRLGPSILTILGYAVAFYFLSLTLRTIPIGVAYAVWSGAGIVLISLVGWLAFGQKLDAPAIAGVGLIVAGVVVLNLFSKAGAH</sequence>
<dbReference type="InterPro" id="IPR037185">
    <property type="entry name" value="EmrE-like"/>
</dbReference>
<feature type="transmembrane region" description="Helical" evidence="9">
    <location>
        <begin position="32"/>
        <end position="50"/>
    </location>
</feature>
<evidence type="ECO:0000256" key="1">
    <source>
        <dbReference type="ARBA" id="ARBA00004651"/>
    </source>
</evidence>
<feature type="transmembrane region" description="Helical" evidence="9">
    <location>
        <begin position="84"/>
        <end position="103"/>
    </location>
</feature>
<reference evidence="11" key="1">
    <citation type="journal article" date="2019" name="Int. J. Syst. Evol. Microbiol.">
        <title>The Global Catalogue of Microorganisms (GCM) 10K type strain sequencing project: providing services to taxonomists for standard genome sequencing and annotation.</title>
        <authorList>
            <consortium name="The Broad Institute Genomics Platform"/>
            <consortium name="The Broad Institute Genome Sequencing Center for Infectious Disease"/>
            <person name="Wu L."/>
            <person name="Ma J."/>
        </authorList>
    </citation>
    <scope>NUCLEOTIDE SEQUENCE [LARGE SCALE GENOMIC DNA]</scope>
    <source>
        <strain evidence="11">KCTC 23707</strain>
    </source>
</reference>
<proteinExistence type="inferred from homology"/>
<evidence type="ECO:0000256" key="4">
    <source>
        <dbReference type="ARBA" id="ARBA00022692"/>
    </source>
</evidence>
<organism evidence="10 11">
    <name type="scientific">Methylopila henanensis</name>
    <dbReference type="NCBI Taxonomy" id="873516"/>
    <lineage>
        <taxon>Bacteria</taxon>
        <taxon>Pseudomonadati</taxon>
        <taxon>Pseudomonadota</taxon>
        <taxon>Alphaproteobacteria</taxon>
        <taxon>Hyphomicrobiales</taxon>
        <taxon>Methylopilaceae</taxon>
        <taxon>Methylopila</taxon>
    </lineage>
</organism>
<dbReference type="Proteomes" id="UP001597308">
    <property type="component" value="Unassembled WGS sequence"/>
</dbReference>
<keyword evidence="2" id="KW-0813">Transport</keyword>
<dbReference type="InterPro" id="IPR000390">
    <property type="entry name" value="Small_drug/metabolite_transptr"/>
</dbReference>
<keyword evidence="11" id="KW-1185">Reference proteome</keyword>
<dbReference type="PANTHER" id="PTHR30561">
    <property type="entry name" value="SMR FAMILY PROTON-DEPENDENT DRUG EFFLUX TRANSPORTER SUGE"/>
    <property type="match status" value="1"/>
</dbReference>
<name>A0ABW4K4I5_9HYPH</name>
<comment type="caution">
    <text evidence="10">The sequence shown here is derived from an EMBL/GenBank/DDBJ whole genome shotgun (WGS) entry which is preliminary data.</text>
</comment>
<evidence type="ECO:0000256" key="6">
    <source>
        <dbReference type="ARBA" id="ARBA00023136"/>
    </source>
</evidence>
<comment type="subcellular location">
    <subcellularLocation>
        <location evidence="1 8">Cell membrane</location>
        <topology evidence="1 8">Multi-pass membrane protein</topology>
    </subcellularLocation>
</comment>
<evidence type="ECO:0000256" key="5">
    <source>
        <dbReference type="ARBA" id="ARBA00022989"/>
    </source>
</evidence>
<keyword evidence="6 9" id="KW-0472">Membrane</keyword>
<feature type="transmembrane region" description="Helical" evidence="9">
    <location>
        <begin position="57"/>
        <end position="78"/>
    </location>
</feature>
<keyword evidence="4 8" id="KW-0812">Transmembrane</keyword>
<evidence type="ECO:0000313" key="10">
    <source>
        <dbReference type="EMBL" id="MFD1702421.1"/>
    </source>
</evidence>
<dbReference type="Gene3D" id="1.10.3730.20">
    <property type="match status" value="1"/>
</dbReference>
<gene>
    <name evidence="10" type="ORF">ACFSCV_05315</name>
</gene>